<evidence type="ECO:0000256" key="1">
    <source>
        <dbReference type="ARBA" id="ARBA00022737"/>
    </source>
</evidence>
<keyword evidence="5" id="KW-1185">Reference proteome</keyword>
<evidence type="ECO:0000313" key="4">
    <source>
        <dbReference type="EMBL" id="KAK2574428.1"/>
    </source>
</evidence>
<evidence type="ECO:0000313" key="5">
    <source>
        <dbReference type="Proteomes" id="UP001249851"/>
    </source>
</evidence>
<dbReference type="InterPro" id="IPR019734">
    <property type="entry name" value="TPR_rpt"/>
</dbReference>
<feature type="repeat" description="TPR" evidence="3">
    <location>
        <begin position="183"/>
        <end position="216"/>
    </location>
</feature>
<dbReference type="PROSITE" id="PS50005">
    <property type="entry name" value="TPR"/>
    <property type="match status" value="1"/>
</dbReference>
<name>A0AAD9VH71_ACRCE</name>
<dbReference type="AlphaFoldDB" id="A0AAD9VH71"/>
<gene>
    <name evidence="4" type="ORF">P5673_000593</name>
</gene>
<dbReference type="GO" id="GO:0034587">
    <property type="term" value="P:piRNA processing"/>
    <property type="evidence" value="ECO:0007669"/>
    <property type="project" value="TreeGrafter"/>
</dbReference>
<reference evidence="4" key="2">
    <citation type="journal article" date="2023" name="Science">
        <title>Genomic signatures of disease resistance in endangered staghorn corals.</title>
        <authorList>
            <person name="Vollmer S.V."/>
            <person name="Selwyn J.D."/>
            <person name="Despard B.A."/>
            <person name="Roesel C.L."/>
        </authorList>
    </citation>
    <scope>NUCLEOTIDE SEQUENCE</scope>
    <source>
        <strain evidence="4">K2</strain>
    </source>
</reference>
<keyword evidence="2 3" id="KW-0802">TPR repeat</keyword>
<dbReference type="EMBL" id="JARQWQ010000001">
    <property type="protein sequence ID" value="KAK2574428.1"/>
    <property type="molecule type" value="Genomic_DNA"/>
</dbReference>
<organism evidence="4 5">
    <name type="scientific">Acropora cervicornis</name>
    <name type="common">Staghorn coral</name>
    <dbReference type="NCBI Taxonomy" id="6130"/>
    <lineage>
        <taxon>Eukaryota</taxon>
        <taxon>Metazoa</taxon>
        <taxon>Cnidaria</taxon>
        <taxon>Anthozoa</taxon>
        <taxon>Hexacorallia</taxon>
        <taxon>Scleractinia</taxon>
        <taxon>Astrocoeniina</taxon>
        <taxon>Acroporidae</taxon>
        <taxon>Acropora</taxon>
    </lineage>
</organism>
<proteinExistence type="predicted"/>
<protein>
    <submittedName>
        <fullName evidence="4">FK506-binding protein 6</fullName>
    </submittedName>
</protein>
<accession>A0AAD9VH71</accession>
<sequence length="264" mass="30312">MDAPEVIENLQDLTLTSREGFVPSRYTVPLREGIDFNDLVQGDGTMFETDLANMAYGSKHGGPYWRWRSSEEDFKAGHRSSCTTRSNYHSNGYIEFNDEPFDSSRLRNRPYVTKLVLYEVELLSYIDHQAADDYDTFTEAGNDFYKRKQVPRALKKYIKAIKILEDCHLQNQDQERLLNEVLLKIYLNAAHCSLELAQSARAVKYARKALSIDPRNADQNSTAFSLLSTLTKQEKDFIKTAAKDLGLRVELNEGTCKELKVFKE</sequence>
<dbReference type="SUPFAM" id="SSF48452">
    <property type="entry name" value="TPR-like"/>
    <property type="match status" value="1"/>
</dbReference>
<dbReference type="InterPro" id="IPR011990">
    <property type="entry name" value="TPR-like_helical_dom_sf"/>
</dbReference>
<dbReference type="PANTHER" id="PTHR46674:SF1">
    <property type="entry name" value="INACTIVE PEPTIDYL-PROLYL CIS-TRANS ISOMERASE FKBP6"/>
    <property type="match status" value="1"/>
</dbReference>
<dbReference type="GO" id="GO:0007283">
    <property type="term" value="P:spermatogenesis"/>
    <property type="evidence" value="ECO:0007669"/>
    <property type="project" value="TreeGrafter"/>
</dbReference>
<dbReference type="InterPro" id="IPR042282">
    <property type="entry name" value="FKBP6/shu"/>
</dbReference>
<dbReference type="GO" id="GO:0005737">
    <property type="term" value="C:cytoplasm"/>
    <property type="evidence" value="ECO:0007669"/>
    <property type="project" value="TreeGrafter"/>
</dbReference>
<dbReference type="GO" id="GO:0051879">
    <property type="term" value="F:Hsp90 protein binding"/>
    <property type="evidence" value="ECO:0007669"/>
    <property type="project" value="TreeGrafter"/>
</dbReference>
<dbReference type="Gene3D" id="1.25.40.10">
    <property type="entry name" value="Tetratricopeptide repeat domain"/>
    <property type="match status" value="1"/>
</dbReference>
<dbReference type="Proteomes" id="UP001249851">
    <property type="component" value="Unassembled WGS sequence"/>
</dbReference>
<dbReference type="SMART" id="SM00028">
    <property type="entry name" value="TPR"/>
    <property type="match status" value="2"/>
</dbReference>
<dbReference type="PANTHER" id="PTHR46674">
    <property type="entry name" value="INACTIVE PEPTIDYL-PROLYL CIS-TRANS ISOMERASE FKBP6"/>
    <property type="match status" value="1"/>
</dbReference>
<comment type="caution">
    <text evidence="4">The sequence shown here is derived from an EMBL/GenBank/DDBJ whole genome shotgun (WGS) entry which is preliminary data.</text>
</comment>
<evidence type="ECO:0000256" key="2">
    <source>
        <dbReference type="ARBA" id="ARBA00022803"/>
    </source>
</evidence>
<reference evidence="4" key="1">
    <citation type="journal article" date="2023" name="G3 (Bethesda)">
        <title>Whole genome assembly and annotation of the endangered Caribbean coral Acropora cervicornis.</title>
        <authorList>
            <person name="Selwyn J.D."/>
            <person name="Vollmer S.V."/>
        </authorList>
    </citation>
    <scope>NUCLEOTIDE SEQUENCE</scope>
    <source>
        <strain evidence="4">K2</strain>
    </source>
</reference>
<evidence type="ECO:0000256" key="3">
    <source>
        <dbReference type="PROSITE-ProRule" id="PRU00339"/>
    </source>
</evidence>
<keyword evidence="1" id="KW-0677">Repeat</keyword>